<sequence>MSDEGPGTPPETEEEEGIMLLEGWMFGALMYPAAVERIRQFPPANDDEAGQ</sequence>
<accession>A0A9X1LB12</accession>
<dbReference type="RefSeq" id="WP_226607628.1">
    <property type="nucleotide sequence ID" value="NZ_JAJAQI010000012.1"/>
</dbReference>
<dbReference type="Proteomes" id="UP001139311">
    <property type="component" value="Unassembled WGS sequence"/>
</dbReference>
<evidence type="ECO:0000313" key="2">
    <source>
        <dbReference type="Proteomes" id="UP001139311"/>
    </source>
</evidence>
<comment type="caution">
    <text evidence="1">The sequence shown here is derived from an EMBL/GenBank/DDBJ whole genome shotgun (WGS) entry which is preliminary data.</text>
</comment>
<protein>
    <submittedName>
        <fullName evidence="1">Uncharacterized protein</fullName>
    </submittedName>
</protein>
<proteinExistence type="predicted"/>
<gene>
    <name evidence="1" type="ORF">LHA35_09715</name>
</gene>
<organism evidence="1 2">
    <name type="scientific">Roseicella aerolata</name>
    <dbReference type="NCBI Taxonomy" id="2883479"/>
    <lineage>
        <taxon>Bacteria</taxon>
        <taxon>Pseudomonadati</taxon>
        <taxon>Pseudomonadota</taxon>
        <taxon>Alphaproteobacteria</taxon>
        <taxon>Acetobacterales</taxon>
        <taxon>Roseomonadaceae</taxon>
        <taxon>Roseicella</taxon>
    </lineage>
</organism>
<dbReference type="AlphaFoldDB" id="A0A9X1LB12"/>
<dbReference type="EMBL" id="JAJAQI010000012">
    <property type="protein sequence ID" value="MCB4822007.1"/>
    <property type="molecule type" value="Genomic_DNA"/>
</dbReference>
<evidence type="ECO:0000313" key="1">
    <source>
        <dbReference type="EMBL" id="MCB4822007.1"/>
    </source>
</evidence>
<keyword evidence="2" id="KW-1185">Reference proteome</keyword>
<reference evidence="1" key="1">
    <citation type="submission" date="2021-10" db="EMBL/GenBank/DDBJ databases">
        <title>Roseicella aerolatum sp. nov., isolated from aerosols of e-waste dismantling site.</title>
        <authorList>
            <person name="Qin T."/>
        </authorList>
    </citation>
    <scope>NUCLEOTIDE SEQUENCE</scope>
    <source>
        <strain evidence="1">GB24</strain>
    </source>
</reference>
<name>A0A9X1LB12_9PROT</name>